<keyword evidence="3" id="KW-0812">Transmembrane</keyword>
<sequence>MHFNNYEIRLNENDINYKVLRILNNMIGNKNNIYNANQVFNSIGFKNIITKKDLYRLKPDEKEIFFKVFNVDKDDKITKNEFIYMYNKIIKQRNDLISSLINKDKLLYKLNIIITVLFCPLGILMYQIIENKSPSAFDIFSYLKSILSLSFIFGNILQDLFQSLNYIFLVRLFDVQDKLLINDNIYTVKELGMLYSTFEVNSKII</sequence>
<comment type="similarity">
    <text evidence="2">Belongs to the MscS (TC 1.A.23) family.</text>
</comment>
<gene>
    <name evidence="5" type="ORF">NAPIS_ORF01162</name>
</gene>
<dbReference type="EMBL" id="KE647159">
    <property type="protein sequence ID" value="EQB61270.1"/>
    <property type="molecule type" value="Genomic_DNA"/>
</dbReference>
<evidence type="ECO:0000256" key="2">
    <source>
        <dbReference type="ARBA" id="ARBA00008017"/>
    </source>
</evidence>
<dbReference type="GO" id="GO:0005886">
    <property type="term" value="C:plasma membrane"/>
    <property type="evidence" value="ECO:0007669"/>
    <property type="project" value="TreeGrafter"/>
</dbReference>
<organism evidence="5 6">
    <name type="scientific">Vairimorpha apis BRL 01</name>
    <dbReference type="NCBI Taxonomy" id="1037528"/>
    <lineage>
        <taxon>Eukaryota</taxon>
        <taxon>Fungi</taxon>
        <taxon>Fungi incertae sedis</taxon>
        <taxon>Microsporidia</taxon>
        <taxon>Nosematidae</taxon>
        <taxon>Vairimorpha</taxon>
    </lineage>
</organism>
<dbReference type="AlphaFoldDB" id="T0MJV8"/>
<dbReference type="PANTHER" id="PTHR31618">
    <property type="entry name" value="MECHANOSENSITIVE ION CHANNEL PROTEIN 5"/>
    <property type="match status" value="1"/>
</dbReference>
<evidence type="ECO:0000259" key="4">
    <source>
        <dbReference type="PROSITE" id="PS50222"/>
    </source>
</evidence>
<dbReference type="GO" id="GO:0005509">
    <property type="term" value="F:calcium ion binding"/>
    <property type="evidence" value="ECO:0007669"/>
    <property type="project" value="InterPro"/>
</dbReference>
<dbReference type="PROSITE" id="PS50222">
    <property type="entry name" value="EF_HAND_2"/>
    <property type="match status" value="1"/>
</dbReference>
<dbReference type="VEuPathDB" id="MicrosporidiaDB:NAPIS_ORF01162"/>
<keyword evidence="3" id="KW-1133">Transmembrane helix</keyword>
<reference evidence="5 6" key="1">
    <citation type="journal article" date="2013" name="BMC Genomics">
        <title>Genome sequencing and comparative genomics of honey bee microsporidia, Nosema apis reveal novel insights into host-parasite interactions.</title>
        <authorList>
            <person name="Chen Yp."/>
            <person name="Pettis J.S."/>
            <person name="Zhao Y."/>
            <person name="Liu X."/>
            <person name="Tallon L.J."/>
            <person name="Sadzewicz L.D."/>
            <person name="Li R."/>
            <person name="Zheng H."/>
            <person name="Huang S."/>
            <person name="Zhang X."/>
            <person name="Hamilton M.C."/>
            <person name="Pernal S.F."/>
            <person name="Melathopoulos A.P."/>
            <person name="Yan X."/>
            <person name="Evans J.D."/>
        </authorList>
    </citation>
    <scope>NUCLEOTIDE SEQUENCE [LARGE SCALE GENOMIC DNA]</scope>
    <source>
        <strain evidence="5 6">BRL 01</strain>
    </source>
</reference>
<feature type="transmembrane region" description="Helical" evidence="3">
    <location>
        <begin position="141"/>
        <end position="161"/>
    </location>
</feature>
<evidence type="ECO:0000256" key="1">
    <source>
        <dbReference type="ARBA" id="ARBA00004141"/>
    </source>
</evidence>
<dbReference type="GO" id="GO:0008381">
    <property type="term" value="F:mechanosensitive monoatomic ion channel activity"/>
    <property type="evidence" value="ECO:0007669"/>
    <property type="project" value="TreeGrafter"/>
</dbReference>
<accession>T0MJV8</accession>
<dbReference type="InterPro" id="IPR011992">
    <property type="entry name" value="EF-hand-dom_pair"/>
</dbReference>
<evidence type="ECO:0000313" key="5">
    <source>
        <dbReference type="EMBL" id="EQB61270.1"/>
    </source>
</evidence>
<dbReference type="PANTHER" id="PTHR31618:SF1">
    <property type="entry name" value="EF-HAND DOMAIN-CONTAINING PROTEIN"/>
    <property type="match status" value="1"/>
</dbReference>
<feature type="transmembrane region" description="Helical" evidence="3">
    <location>
        <begin position="106"/>
        <end position="129"/>
    </location>
</feature>
<protein>
    <submittedName>
        <fullName evidence="5">Mechanosensitive ion channel family</fullName>
    </submittedName>
</protein>
<feature type="domain" description="EF-hand" evidence="4">
    <location>
        <begin position="57"/>
        <end position="92"/>
    </location>
</feature>
<dbReference type="OrthoDB" id="544685at2759"/>
<dbReference type="HOGENOM" id="CLU_1337848_0_0_1"/>
<name>T0MJV8_9MICR</name>
<dbReference type="SUPFAM" id="SSF47473">
    <property type="entry name" value="EF-hand"/>
    <property type="match status" value="1"/>
</dbReference>
<dbReference type="InterPro" id="IPR002048">
    <property type="entry name" value="EF_hand_dom"/>
</dbReference>
<evidence type="ECO:0000313" key="6">
    <source>
        <dbReference type="Proteomes" id="UP000053780"/>
    </source>
</evidence>
<evidence type="ECO:0000256" key="3">
    <source>
        <dbReference type="SAM" id="Phobius"/>
    </source>
</evidence>
<keyword evidence="6" id="KW-1185">Reference proteome</keyword>
<dbReference type="Proteomes" id="UP000053780">
    <property type="component" value="Unassembled WGS sequence"/>
</dbReference>
<keyword evidence="3" id="KW-0472">Membrane</keyword>
<comment type="subcellular location">
    <subcellularLocation>
        <location evidence="1">Membrane</location>
        <topology evidence="1">Multi-pass membrane protein</topology>
    </subcellularLocation>
</comment>
<proteinExistence type="inferred from homology"/>
<dbReference type="GO" id="GO:0006820">
    <property type="term" value="P:monoatomic anion transport"/>
    <property type="evidence" value="ECO:0007669"/>
    <property type="project" value="TreeGrafter"/>
</dbReference>
<dbReference type="InterPro" id="IPR016688">
    <property type="entry name" value="MscS-like_plants/fungi"/>
</dbReference>